<dbReference type="EMBL" id="JAAAJA010000489">
    <property type="protein sequence ID" value="KAG0252938.1"/>
    <property type="molecule type" value="Genomic_DNA"/>
</dbReference>
<gene>
    <name evidence="2" type="ORF">BG011_006639</name>
</gene>
<organism evidence="2 3">
    <name type="scientific">Mortierella polycephala</name>
    <dbReference type="NCBI Taxonomy" id="41804"/>
    <lineage>
        <taxon>Eukaryota</taxon>
        <taxon>Fungi</taxon>
        <taxon>Fungi incertae sedis</taxon>
        <taxon>Mucoromycota</taxon>
        <taxon>Mortierellomycotina</taxon>
        <taxon>Mortierellomycetes</taxon>
        <taxon>Mortierellales</taxon>
        <taxon>Mortierellaceae</taxon>
        <taxon>Mortierella</taxon>
    </lineage>
</organism>
<feature type="region of interest" description="Disordered" evidence="1">
    <location>
        <begin position="276"/>
        <end position="302"/>
    </location>
</feature>
<accession>A0A9P6PUD7</accession>
<proteinExistence type="predicted"/>
<reference evidence="2" key="1">
    <citation type="journal article" date="2020" name="Fungal Divers.">
        <title>Resolving the Mortierellaceae phylogeny through synthesis of multi-gene phylogenetics and phylogenomics.</title>
        <authorList>
            <person name="Vandepol N."/>
            <person name="Liber J."/>
            <person name="Desiro A."/>
            <person name="Na H."/>
            <person name="Kennedy M."/>
            <person name="Barry K."/>
            <person name="Grigoriev I.V."/>
            <person name="Miller A.N."/>
            <person name="O'Donnell K."/>
            <person name="Stajich J.E."/>
            <person name="Bonito G."/>
        </authorList>
    </citation>
    <scope>NUCLEOTIDE SEQUENCE</scope>
    <source>
        <strain evidence="2">KOD948</strain>
    </source>
</reference>
<feature type="region of interest" description="Disordered" evidence="1">
    <location>
        <begin position="1"/>
        <end position="178"/>
    </location>
</feature>
<feature type="compositionally biased region" description="Acidic residues" evidence="1">
    <location>
        <begin position="279"/>
        <end position="300"/>
    </location>
</feature>
<dbReference type="AlphaFoldDB" id="A0A9P6PUD7"/>
<keyword evidence="3" id="KW-1185">Reference proteome</keyword>
<comment type="caution">
    <text evidence="2">The sequence shown here is derived from an EMBL/GenBank/DDBJ whole genome shotgun (WGS) entry which is preliminary data.</text>
</comment>
<sequence>MTKGRPSRAAKQSAEEKLREFVLPNALTDSESDGDTFKLPTTSKKQPDHRSSTSRTESSSQKLKQKDNGNNGSLGDKDDSDESDGSLVDPRKKQMEAKTIGSKGKRPAKGAISIGAGQKRIRKEQDSDKDMEYREDEDDDGEDEYESDEESSKGKARQTKKRKGDDDADESDEDMQPLKKVRMEALLRGTYTHGHRKTPLLPLLQSMAMQEARRSRMLALTVLDGVKDDETYRWPVREALLPAVPKSSYVNASALPNHFELQGMGFVEELTGVPKKEEDYSDSDQEEGDEEEYDSALEEELLNRRRQEKRELKNQRRQRHEDEHSANERLEQVQQFMKDEITAFAQNQYRKGASHRIKDLYSLQRRTMPDSQIRAVRSMIGSSNTGEEQLDELTPIQENATRFAAEDSLRSILDRLPYVIRQGALGRMPEYAELGLPKPAMAHYERGWDTIMASATLAGVDDRILKRVGLRMKLLLSQSRQSRYYEPPPEAKFATGHT</sequence>
<feature type="compositionally biased region" description="Acidic residues" evidence="1">
    <location>
        <begin position="166"/>
        <end position="175"/>
    </location>
</feature>
<protein>
    <submittedName>
        <fullName evidence="2">Uncharacterized protein</fullName>
    </submittedName>
</protein>
<name>A0A9P6PUD7_9FUNG</name>
<dbReference type="OrthoDB" id="2428322at2759"/>
<dbReference type="Proteomes" id="UP000726737">
    <property type="component" value="Unassembled WGS sequence"/>
</dbReference>
<evidence type="ECO:0000313" key="3">
    <source>
        <dbReference type="Proteomes" id="UP000726737"/>
    </source>
</evidence>
<feature type="compositionally biased region" description="Acidic residues" evidence="1">
    <location>
        <begin position="133"/>
        <end position="149"/>
    </location>
</feature>
<evidence type="ECO:0000313" key="2">
    <source>
        <dbReference type="EMBL" id="KAG0252938.1"/>
    </source>
</evidence>
<feature type="compositionally biased region" description="Basic and acidic residues" evidence="1">
    <location>
        <begin position="123"/>
        <end position="132"/>
    </location>
</feature>
<evidence type="ECO:0000256" key="1">
    <source>
        <dbReference type="SAM" id="MobiDB-lite"/>
    </source>
</evidence>